<feature type="compositionally biased region" description="Basic and acidic residues" evidence="3">
    <location>
        <begin position="74"/>
        <end position="84"/>
    </location>
</feature>
<keyword evidence="5" id="KW-1185">Reference proteome</keyword>
<accession>L8GEL7</accession>
<evidence type="ECO:0000256" key="1">
    <source>
        <dbReference type="ARBA" id="ARBA00006524"/>
    </source>
</evidence>
<dbReference type="RefSeq" id="XP_004333166.1">
    <property type="nucleotide sequence ID" value="XM_004333118.1"/>
</dbReference>
<dbReference type="VEuPathDB" id="AmoebaDB:ACA1_387930"/>
<gene>
    <name evidence="4" type="ORF">ACA1_387930</name>
</gene>
<name>L8GEL7_ACACF</name>
<reference evidence="4 5" key="1">
    <citation type="journal article" date="2013" name="Genome Biol.">
        <title>Genome of Acanthamoeba castellanii highlights extensive lateral gene transfer and early evolution of tyrosine kinase signaling.</title>
        <authorList>
            <person name="Clarke M."/>
            <person name="Lohan A.J."/>
            <person name="Liu B."/>
            <person name="Lagkouvardos I."/>
            <person name="Roy S."/>
            <person name="Zafar N."/>
            <person name="Bertelli C."/>
            <person name="Schilde C."/>
            <person name="Kianianmomeni A."/>
            <person name="Burglin T.R."/>
            <person name="Frech C."/>
            <person name="Turcotte B."/>
            <person name="Kopec K.O."/>
            <person name="Synnott J.M."/>
            <person name="Choo C."/>
            <person name="Paponov I."/>
            <person name="Finkler A."/>
            <person name="Soon Heng Tan C."/>
            <person name="Hutchins A.P."/>
            <person name="Weinmeier T."/>
            <person name="Rattei T."/>
            <person name="Chu J.S."/>
            <person name="Gimenez G."/>
            <person name="Irimia M."/>
            <person name="Rigden D.J."/>
            <person name="Fitzpatrick D.A."/>
            <person name="Lorenzo-Morales J."/>
            <person name="Bateman A."/>
            <person name="Chiu C.H."/>
            <person name="Tang P."/>
            <person name="Hegemann P."/>
            <person name="Fromm H."/>
            <person name="Raoult D."/>
            <person name="Greub G."/>
            <person name="Miranda-Saavedra D."/>
            <person name="Chen N."/>
            <person name="Nash P."/>
            <person name="Ginger M.L."/>
            <person name="Horn M."/>
            <person name="Schaap P."/>
            <person name="Caler L."/>
            <person name="Loftus B."/>
        </authorList>
    </citation>
    <scope>NUCLEOTIDE SEQUENCE [LARGE SCALE GENOMIC DNA]</scope>
    <source>
        <strain evidence="4 5">Neff</strain>
    </source>
</reference>
<protein>
    <submittedName>
        <fullName evidence="4">Uncharacterized protein</fullName>
    </submittedName>
</protein>
<evidence type="ECO:0000313" key="5">
    <source>
        <dbReference type="Proteomes" id="UP000011083"/>
    </source>
</evidence>
<feature type="region of interest" description="Disordered" evidence="3">
    <location>
        <begin position="71"/>
        <end position="133"/>
    </location>
</feature>
<evidence type="ECO:0000256" key="3">
    <source>
        <dbReference type="SAM" id="MobiDB-lite"/>
    </source>
</evidence>
<dbReference type="AlphaFoldDB" id="L8GEL7"/>
<comment type="similarity">
    <text evidence="1">Belongs to the TSR2 family.</text>
</comment>
<keyword evidence="2" id="KW-0698">rRNA processing</keyword>
<dbReference type="KEGG" id="acan:ACA1_387930"/>
<sequence length="133" mass="15006">MFSSKRKKVADLDEVEDFLYEFLGDKLRVEAEDGSVEEVSDILIDLYDSIYKDANIAPFEKLEKDWMAKQAKIAKTERPRRERSSSSTSSSSAAGTTPTPTPTQEVEMTEASAPESKVDADGWETVNHKKKRR</sequence>
<evidence type="ECO:0000256" key="2">
    <source>
        <dbReference type="ARBA" id="ARBA00022552"/>
    </source>
</evidence>
<dbReference type="PANTHER" id="PTHR21250">
    <property type="entry name" value="PRE-RRNA-PROCESSING PROTEIN TSR2 HOMOLOG"/>
    <property type="match status" value="1"/>
</dbReference>
<dbReference type="GO" id="GO:0006364">
    <property type="term" value="P:rRNA processing"/>
    <property type="evidence" value="ECO:0007669"/>
    <property type="project" value="UniProtKB-KW"/>
</dbReference>
<proteinExistence type="inferred from homology"/>
<feature type="compositionally biased region" description="Low complexity" evidence="3">
    <location>
        <begin position="85"/>
        <end position="98"/>
    </location>
</feature>
<dbReference type="GeneID" id="14911576"/>
<dbReference type="Proteomes" id="UP000011083">
    <property type="component" value="Unassembled WGS sequence"/>
</dbReference>
<dbReference type="EMBL" id="KB008156">
    <property type="protein sequence ID" value="ELR11153.1"/>
    <property type="molecule type" value="Genomic_DNA"/>
</dbReference>
<organism evidence="4 5">
    <name type="scientific">Acanthamoeba castellanii (strain ATCC 30010 / Neff)</name>
    <dbReference type="NCBI Taxonomy" id="1257118"/>
    <lineage>
        <taxon>Eukaryota</taxon>
        <taxon>Amoebozoa</taxon>
        <taxon>Discosea</taxon>
        <taxon>Longamoebia</taxon>
        <taxon>Centramoebida</taxon>
        <taxon>Acanthamoebidae</taxon>
        <taxon>Acanthamoeba</taxon>
    </lineage>
</organism>
<evidence type="ECO:0000313" key="4">
    <source>
        <dbReference type="EMBL" id="ELR11153.1"/>
    </source>
</evidence>
<dbReference type="InterPro" id="IPR019398">
    <property type="entry name" value="Pre-rRNA_process_TSR2"/>
</dbReference>